<evidence type="ECO:0000313" key="2">
    <source>
        <dbReference type="Proteomes" id="UP000215931"/>
    </source>
</evidence>
<organism evidence="1 2">
    <name type="scientific">Mesorhizobium wenxiniae</name>
    <dbReference type="NCBI Taxonomy" id="2014805"/>
    <lineage>
        <taxon>Bacteria</taxon>
        <taxon>Pseudomonadati</taxon>
        <taxon>Pseudomonadota</taxon>
        <taxon>Alphaproteobacteria</taxon>
        <taxon>Hyphomicrobiales</taxon>
        <taxon>Phyllobacteriaceae</taxon>
        <taxon>Mesorhizobium</taxon>
    </lineage>
</organism>
<dbReference type="AlphaFoldDB" id="A0A271KCZ2"/>
<dbReference type="EMBL" id="NPKH01000024">
    <property type="protein sequence ID" value="PAP93638.1"/>
    <property type="molecule type" value="Genomic_DNA"/>
</dbReference>
<accession>A0A271KCZ2</accession>
<gene>
    <name evidence="1" type="ORF">CIT31_19330</name>
</gene>
<reference evidence="1 2" key="1">
    <citation type="submission" date="2017-08" db="EMBL/GenBank/DDBJ databases">
        <title>Mesorhizobium wenxinae sp. nov., a novel rhizobial species isolated from root nodules of chickpea (Cicer arietinum L.).</title>
        <authorList>
            <person name="Zhang J."/>
        </authorList>
    </citation>
    <scope>NUCLEOTIDE SEQUENCE [LARGE SCALE GENOMIC DNA]</scope>
    <source>
        <strain evidence="2">WYCCWR 10019</strain>
    </source>
</reference>
<evidence type="ECO:0000313" key="1">
    <source>
        <dbReference type="EMBL" id="PAP93638.1"/>
    </source>
</evidence>
<dbReference type="Proteomes" id="UP000215931">
    <property type="component" value="Unassembled WGS sequence"/>
</dbReference>
<proteinExistence type="predicted"/>
<sequence length="94" mass="10178">MLRVCGKAASFQLGFLAPTKVGERWLGEAGTERGTALYESPLSGRFAATSPPLRGGRGTQVLRGWRDGTPLHGRWATGKKYQQSLTSRSWTAPS</sequence>
<protein>
    <submittedName>
        <fullName evidence="1">Uncharacterized protein</fullName>
    </submittedName>
</protein>
<keyword evidence="2" id="KW-1185">Reference proteome</keyword>
<name>A0A271KCZ2_9HYPH</name>
<comment type="caution">
    <text evidence="1">The sequence shown here is derived from an EMBL/GenBank/DDBJ whole genome shotgun (WGS) entry which is preliminary data.</text>
</comment>